<sequence length="87" mass="9760">MDELFRSPHLVDLILAVVALELIAVTWIWRRRRRGISPRALLPNLLAGVFLLLAVRCALTGAPWFWLAGCLAASGIANAADLRQRWR</sequence>
<feature type="transmembrane region" description="Helical" evidence="1">
    <location>
        <begin position="41"/>
        <end position="58"/>
    </location>
</feature>
<gene>
    <name evidence="2" type="ORF">JQ619_24110</name>
</gene>
<keyword evidence="1" id="KW-0472">Membrane</keyword>
<proteinExistence type="predicted"/>
<dbReference type="Proteomes" id="UP001314635">
    <property type="component" value="Unassembled WGS sequence"/>
</dbReference>
<evidence type="ECO:0000313" key="2">
    <source>
        <dbReference type="EMBL" id="MBR1138855.1"/>
    </source>
</evidence>
<name>A0ABS5GBZ9_9BRAD</name>
<keyword evidence="1" id="KW-1133">Transmembrane helix</keyword>
<evidence type="ECO:0000256" key="1">
    <source>
        <dbReference type="SAM" id="Phobius"/>
    </source>
</evidence>
<dbReference type="RefSeq" id="WP_012046276.1">
    <property type="nucleotide sequence ID" value="NZ_JABFDP010000016.1"/>
</dbReference>
<evidence type="ECO:0000313" key="3">
    <source>
        <dbReference type="Proteomes" id="UP001314635"/>
    </source>
</evidence>
<organism evidence="2 3">
    <name type="scientific">Bradyrhizobium denitrificans</name>
    <dbReference type="NCBI Taxonomy" id="2734912"/>
    <lineage>
        <taxon>Bacteria</taxon>
        <taxon>Pseudomonadati</taxon>
        <taxon>Pseudomonadota</taxon>
        <taxon>Alphaproteobacteria</taxon>
        <taxon>Hyphomicrobiales</taxon>
        <taxon>Nitrobacteraceae</taxon>
        <taxon>Bradyrhizobium</taxon>
    </lineage>
</organism>
<reference evidence="3" key="1">
    <citation type="journal article" date="2021" name="ISME J.">
        <title>Evolutionary origin and ecological implication of a unique nif island in free-living Bradyrhizobium lineages.</title>
        <authorList>
            <person name="Tao J."/>
        </authorList>
    </citation>
    <scope>NUCLEOTIDE SEQUENCE [LARGE SCALE GENOMIC DNA]</scope>
    <source>
        <strain evidence="3">SZCCT0094</strain>
    </source>
</reference>
<keyword evidence="3" id="KW-1185">Reference proteome</keyword>
<keyword evidence="1" id="KW-0812">Transmembrane</keyword>
<dbReference type="EMBL" id="JAFCLK010000024">
    <property type="protein sequence ID" value="MBR1138855.1"/>
    <property type="molecule type" value="Genomic_DNA"/>
</dbReference>
<accession>A0ABS5GBZ9</accession>
<protein>
    <submittedName>
        <fullName evidence="2">Uncharacterized protein</fullName>
    </submittedName>
</protein>
<comment type="caution">
    <text evidence="2">The sequence shown here is derived from an EMBL/GenBank/DDBJ whole genome shotgun (WGS) entry which is preliminary data.</text>
</comment>
<feature type="transmembrane region" description="Helical" evidence="1">
    <location>
        <begin position="12"/>
        <end position="29"/>
    </location>
</feature>